<dbReference type="GO" id="GO:0005886">
    <property type="term" value="C:plasma membrane"/>
    <property type="evidence" value="ECO:0007669"/>
    <property type="project" value="InterPro"/>
</dbReference>
<dbReference type="EMBL" id="CP066802">
    <property type="protein sequence ID" value="QQM67056.1"/>
    <property type="molecule type" value="Genomic_DNA"/>
</dbReference>
<evidence type="ECO:0000313" key="3">
    <source>
        <dbReference type="EMBL" id="QQM67056.1"/>
    </source>
</evidence>
<dbReference type="Pfam" id="PF10099">
    <property type="entry name" value="RskA_C"/>
    <property type="match status" value="1"/>
</dbReference>
<proteinExistence type="predicted"/>
<gene>
    <name evidence="3" type="ORF">JG540_08420</name>
</gene>
<accession>A0A7T7M8V7</accession>
<evidence type="ECO:0000313" key="4">
    <source>
        <dbReference type="Proteomes" id="UP000595895"/>
    </source>
</evidence>
<feature type="compositionally biased region" description="Polar residues" evidence="1">
    <location>
        <begin position="287"/>
        <end position="304"/>
    </location>
</feature>
<evidence type="ECO:0000256" key="1">
    <source>
        <dbReference type="SAM" id="MobiDB-lite"/>
    </source>
</evidence>
<protein>
    <submittedName>
        <fullName evidence="3">Anti-sigma factor</fullName>
    </submittedName>
</protein>
<dbReference type="KEGG" id="awe:JG540_08420"/>
<feature type="domain" description="Anti-sigma K factor RskA C-terminal" evidence="2">
    <location>
        <begin position="146"/>
        <end position="278"/>
    </location>
</feature>
<feature type="region of interest" description="Disordered" evidence="1">
    <location>
        <begin position="285"/>
        <end position="304"/>
    </location>
</feature>
<organism evidence="3 4">
    <name type="scientific">Actinomyces weissii</name>
    <dbReference type="NCBI Taxonomy" id="675090"/>
    <lineage>
        <taxon>Bacteria</taxon>
        <taxon>Bacillati</taxon>
        <taxon>Actinomycetota</taxon>
        <taxon>Actinomycetes</taxon>
        <taxon>Actinomycetales</taxon>
        <taxon>Actinomycetaceae</taxon>
        <taxon>Actinomyces</taxon>
    </lineage>
</organism>
<name>A0A7T7M8V7_9ACTO</name>
<dbReference type="Proteomes" id="UP000595895">
    <property type="component" value="Chromosome"/>
</dbReference>
<keyword evidence="4" id="KW-1185">Reference proteome</keyword>
<dbReference type="AlphaFoldDB" id="A0A7T7M8V7"/>
<dbReference type="InterPro" id="IPR018764">
    <property type="entry name" value="RskA_C"/>
</dbReference>
<sequence>MSTEDKGYDVGQPALADGPLHLAGSGDDAELAAQLEADETLAALGASLRPVQPSPGLRVRLLEEVSQAVSQETVAQATAQEGVAPGTQPDLKVVPRLKVAARTEGRPQVDAQPETRQAAPSPSEPAGAQVVELASRRRWLGTALRVAASVALLATGVGIGRWSTLDAMAPTEHFAYLNQAQDVHRVTDTMPDGHVATLTWSPDMSMTALSLPDQMMADSAGSSLQVWLRKDGQTTSLGLYDPQQGNGFTFLDLMPQEGEQVLITLEPEGGSTQPTGEVLVTFDVNADGTTTRQPQEQPTADSQA</sequence>
<dbReference type="RefSeq" id="WP_200275320.1">
    <property type="nucleotide sequence ID" value="NZ_CP066802.1"/>
</dbReference>
<reference evidence="3 4" key="1">
    <citation type="submission" date="2020-12" db="EMBL/GenBank/DDBJ databases">
        <authorList>
            <person name="Zhou J."/>
        </authorList>
    </citation>
    <scope>NUCLEOTIDE SEQUENCE [LARGE SCALE GENOMIC DNA]</scope>
    <source>
        <strain evidence="3 4">CCUG 61299</strain>
    </source>
</reference>
<feature type="region of interest" description="Disordered" evidence="1">
    <location>
        <begin position="101"/>
        <end position="128"/>
    </location>
</feature>
<feature type="region of interest" description="Disordered" evidence="1">
    <location>
        <begin position="1"/>
        <end position="27"/>
    </location>
</feature>
<evidence type="ECO:0000259" key="2">
    <source>
        <dbReference type="Pfam" id="PF10099"/>
    </source>
</evidence>